<name>A0A1E7YT04_9PROT</name>
<dbReference type="InterPro" id="IPR036291">
    <property type="entry name" value="NAD(P)-bd_dom_sf"/>
</dbReference>
<dbReference type="Pfam" id="PF07885">
    <property type="entry name" value="Ion_trans_2"/>
    <property type="match status" value="1"/>
</dbReference>
<accession>A0A1E7YT04</accession>
<gene>
    <name evidence="4" type="ORF">BAE30_12860</name>
</gene>
<evidence type="ECO:0000313" key="4">
    <source>
        <dbReference type="EMBL" id="OFC51054.1"/>
    </source>
</evidence>
<reference evidence="4 5" key="1">
    <citation type="submission" date="2016-06" db="EMBL/GenBank/DDBJ databases">
        <title>Gene turnover analysis identifies the evolutionary adaptation of the extremophile Acidithiobacillus caldus.</title>
        <authorList>
            <person name="Zhang X."/>
        </authorList>
    </citation>
    <scope>NUCLEOTIDE SEQUENCE [LARGE SCALE GENOMIC DNA]</scope>
    <source>
        <strain evidence="4 5">S1</strain>
    </source>
</reference>
<dbReference type="InterPro" id="IPR003148">
    <property type="entry name" value="RCK_N"/>
</dbReference>
<dbReference type="SUPFAM" id="SSF81324">
    <property type="entry name" value="Voltage-gated potassium channels"/>
    <property type="match status" value="1"/>
</dbReference>
<comment type="subcellular location">
    <subcellularLocation>
        <location evidence="1">Cell membrane</location>
        <topology evidence="1">Multi-pass membrane protein</topology>
    </subcellularLocation>
</comment>
<dbReference type="PANTHER" id="PTHR43833:SF11">
    <property type="entry name" value="VOLTAGE-GATED POTASSIUM CHANNEL KCH"/>
    <property type="match status" value="1"/>
</dbReference>
<dbReference type="PROSITE" id="PS51201">
    <property type="entry name" value="RCK_N"/>
    <property type="match status" value="1"/>
</dbReference>
<dbReference type="SUPFAM" id="SSF51735">
    <property type="entry name" value="NAD(P)-binding Rossmann-fold domains"/>
    <property type="match status" value="1"/>
</dbReference>
<sequence>MSNEKPAPLGAQRLVLPAPQRLRHRHMAWISRLAGDLWYPHWPLSAVLMVLAGYALSRSFPTIRWDELAGHLGMVMAFLQSLLAVALLVSAVGMLFRMRVAWISALLSAAGSLALRFLAHSVALPLIWVIFDGLVFVALLRMGRHFAHKSAASATLFAAVSLALLLSYATVGALFLGTGFSPSIHHLLTALYFSVVTLSTVGYGDIVPKTPEARLFTISVIFLGITVFATAISSILVPMLGQHLHELLGKKRLDWPKNHIVIAGGGDLARNTYHALRAKQYEVMLVGRDWRPEVAEEAEIHPLHYVTGDHTRRITLEKAFIRNAHAILCLDPSDELNAFTLLAARQIRPDIRSVVLINEVRHAPTLLGLRPDLALELDAALASWVVQELLGEPLHDPLGRLLFFLEGEPTGSRV</sequence>
<proteinExistence type="predicted"/>
<dbReference type="InterPro" id="IPR013099">
    <property type="entry name" value="K_chnl_dom"/>
</dbReference>
<evidence type="ECO:0000313" key="5">
    <source>
        <dbReference type="Proteomes" id="UP000175707"/>
    </source>
</evidence>
<feature type="transmembrane region" description="Helical" evidence="2">
    <location>
        <begin position="125"/>
        <end position="142"/>
    </location>
</feature>
<dbReference type="PATRIC" id="fig|33059.14.peg.2457"/>
<protein>
    <recommendedName>
        <fullName evidence="3">RCK N-terminal domain-containing protein</fullName>
    </recommendedName>
</protein>
<dbReference type="AlphaFoldDB" id="A0A1E7YT04"/>
<evidence type="ECO:0000256" key="1">
    <source>
        <dbReference type="ARBA" id="ARBA00004651"/>
    </source>
</evidence>
<keyword evidence="2" id="KW-0812">Transmembrane</keyword>
<dbReference type="GO" id="GO:0006813">
    <property type="term" value="P:potassium ion transport"/>
    <property type="evidence" value="ECO:0007669"/>
    <property type="project" value="InterPro"/>
</dbReference>
<feature type="transmembrane region" description="Helical" evidence="2">
    <location>
        <begin position="215"/>
        <end position="241"/>
    </location>
</feature>
<dbReference type="Gene3D" id="1.10.287.70">
    <property type="match status" value="1"/>
</dbReference>
<dbReference type="Proteomes" id="UP000175707">
    <property type="component" value="Unassembled WGS sequence"/>
</dbReference>
<dbReference type="EMBL" id="LZYH01000837">
    <property type="protein sequence ID" value="OFC51054.1"/>
    <property type="molecule type" value="Genomic_DNA"/>
</dbReference>
<dbReference type="Pfam" id="PF02254">
    <property type="entry name" value="TrkA_N"/>
    <property type="match status" value="1"/>
</dbReference>
<evidence type="ECO:0000256" key="2">
    <source>
        <dbReference type="SAM" id="Phobius"/>
    </source>
</evidence>
<feature type="domain" description="RCK N-terminal" evidence="3">
    <location>
        <begin position="257"/>
        <end position="375"/>
    </location>
</feature>
<feature type="transmembrane region" description="Helical" evidence="2">
    <location>
        <begin position="183"/>
        <end position="203"/>
    </location>
</feature>
<feature type="transmembrane region" description="Helical" evidence="2">
    <location>
        <begin position="154"/>
        <end position="177"/>
    </location>
</feature>
<dbReference type="GeneID" id="92931120"/>
<organism evidence="4 5">
    <name type="scientific">Acidithiobacillus caldus</name>
    <dbReference type="NCBI Taxonomy" id="33059"/>
    <lineage>
        <taxon>Bacteria</taxon>
        <taxon>Pseudomonadati</taxon>
        <taxon>Pseudomonadota</taxon>
        <taxon>Acidithiobacillia</taxon>
        <taxon>Acidithiobacillales</taxon>
        <taxon>Acidithiobacillaceae</taxon>
        <taxon>Acidithiobacillus</taxon>
    </lineage>
</organism>
<dbReference type="RefSeq" id="WP_014002640.1">
    <property type="nucleotide sequence ID" value="NZ_CP026328.2"/>
</dbReference>
<keyword evidence="2" id="KW-1133">Transmembrane helix</keyword>
<dbReference type="Gene3D" id="3.40.50.720">
    <property type="entry name" value="NAD(P)-binding Rossmann-like Domain"/>
    <property type="match status" value="1"/>
</dbReference>
<evidence type="ECO:0000259" key="3">
    <source>
        <dbReference type="PROSITE" id="PS51201"/>
    </source>
</evidence>
<dbReference type="InterPro" id="IPR050721">
    <property type="entry name" value="Trk_Ktr_HKT_K-transport"/>
</dbReference>
<comment type="caution">
    <text evidence="4">The sequence shown here is derived from an EMBL/GenBank/DDBJ whole genome shotgun (WGS) entry which is preliminary data.</text>
</comment>
<dbReference type="GO" id="GO:0005886">
    <property type="term" value="C:plasma membrane"/>
    <property type="evidence" value="ECO:0007669"/>
    <property type="project" value="UniProtKB-SubCell"/>
</dbReference>
<feature type="transmembrane region" description="Helical" evidence="2">
    <location>
        <begin position="37"/>
        <end position="56"/>
    </location>
</feature>
<dbReference type="PANTHER" id="PTHR43833">
    <property type="entry name" value="POTASSIUM CHANNEL PROTEIN 2-RELATED-RELATED"/>
    <property type="match status" value="1"/>
</dbReference>
<keyword evidence="2" id="KW-0472">Membrane</keyword>